<comment type="caution">
    <text evidence="7">The sequence shown here is derived from an EMBL/GenBank/DDBJ whole genome shotgun (WGS) entry which is preliminary data.</text>
</comment>
<evidence type="ECO:0000256" key="5">
    <source>
        <dbReference type="SAM" id="MobiDB-lite"/>
    </source>
</evidence>
<name>A0A225WG87_9STRA</name>
<sequence length="400" mass="44113">MARTQQQDDAEAWSCPLCTLLNTAEDDKCAACDNVRPPTPELQKSQPSEPSTVVVTASAVQHVDRPSSGSMVTMEDKEERQEAEDTAMDVDEPCFNLLGSGAAIFAAPSMHEAIEEYVTDETKSRDGSENEDDEVVAVSPRYPGFMPASKVLVEEPKIEQKLASAGLSLSDSEDEEKPKQLRRRTDERDDSWEDKWMTKSQAIISSICLLARQTASLATLLMMELLNSSCANLYYRQCGSSVLENPYADLSQYNDYAANEVADADPDFVEEISDNEVRRIVHDVYTLIINFVMLINYLATFDVINQPTPITSLINHTLIASSPDKRNRGSENELLMRAIQQVEGPLVASQLEAAGNGKRGLDHDEYKLGDSVGCGGCSFCEWCKSSYEEDKENGDSNTSG</sequence>
<feature type="compositionally biased region" description="Basic and acidic residues" evidence="5">
    <location>
        <begin position="176"/>
        <end position="190"/>
    </location>
</feature>
<reference evidence="8" key="1">
    <citation type="submission" date="2017-03" db="EMBL/GenBank/DDBJ databases">
        <title>Phytopthora megakarya and P. palmivora, two closely related causual agents of cacao black pod achieved similar genome size and gene model numbers by different mechanisms.</title>
        <authorList>
            <person name="Ali S."/>
            <person name="Shao J."/>
            <person name="Larry D.J."/>
            <person name="Kronmiller B."/>
            <person name="Shen D."/>
            <person name="Strem M.D."/>
            <person name="Melnick R.L."/>
            <person name="Guiltinan M.J."/>
            <person name="Tyler B.M."/>
            <person name="Meinhardt L.W."/>
            <person name="Bailey B.A."/>
        </authorList>
    </citation>
    <scope>NUCLEOTIDE SEQUENCE [LARGE SCALE GENOMIC DNA]</scope>
    <source>
        <strain evidence="8">zdho120</strain>
    </source>
</reference>
<dbReference type="InterPro" id="IPR036443">
    <property type="entry name" value="Znf_RanBP2_sf"/>
</dbReference>
<dbReference type="OrthoDB" id="6270329at2759"/>
<dbReference type="PROSITE" id="PS01358">
    <property type="entry name" value="ZF_RANBP2_1"/>
    <property type="match status" value="1"/>
</dbReference>
<evidence type="ECO:0000313" key="8">
    <source>
        <dbReference type="Proteomes" id="UP000198211"/>
    </source>
</evidence>
<dbReference type="AlphaFoldDB" id="A0A225WG87"/>
<dbReference type="Gene3D" id="4.10.1060.10">
    <property type="entry name" value="Zinc finger, RanBP2-type"/>
    <property type="match status" value="1"/>
</dbReference>
<accession>A0A225WG87</accession>
<dbReference type="Proteomes" id="UP000198211">
    <property type="component" value="Unassembled WGS sequence"/>
</dbReference>
<evidence type="ECO:0000256" key="4">
    <source>
        <dbReference type="PROSITE-ProRule" id="PRU00322"/>
    </source>
</evidence>
<keyword evidence="3" id="KW-0862">Zinc</keyword>
<proteinExistence type="predicted"/>
<evidence type="ECO:0000256" key="1">
    <source>
        <dbReference type="ARBA" id="ARBA00022723"/>
    </source>
</evidence>
<feature type="region of interest" description="Disordered" evidence="5">
    <location>
        <begin position="36"/>
        <end position="84"/>
    </location>
</feature>
<evidence type="ECO:0000259" key="6">
    <source>
        <dbReference type="PROSITE" id="PS50199"/>
    </source>
</evidence>
<dbReference type="EMBL" id="NBNE01000881">
    <property type="protein sequence ID" value="OWZ16726.1"/>
    <property type="molecule type" value="Genomic_DNA"/>
</dbReference>
<keyword evidence="8" id="KW-1185">Reference proteome</keyword>
<feature type="region of interest" description="Disordered" evidence="5">
    <location>
        <begin position="163"/>
        <end position="190"/>
    </location>
</feature>
<dbReference type="GO" id="GO:0008270">
    <property type="term" value="F:zinc ion binding"/>
    <property type="evidence" value="ECO:0007669"/>
    <property type="project" value="UniProtKB-KW"/>
</dbReference>
<dbReference type="SUPFAM" id="SSF90209">
    <property type="entry name" value="Ran binding protein zinc finger-like"/>
    <property type="match status" value="1"/>
</dbReference>
<evidence type="ECO:0000256" key="2">
    <source>
        <dbReference type="ARBA" id="ARBA00022771"/>
    </source>
</evidence>
<dbReference type="PROSITE" id="PS50199">
    <property type="entry name" value="ZF_RANBP2_2"/>
    <property type="match status" value="1"/>
</dbReference>
<organism evidence="7 8">
    <name type="scientific">Phytophthora megakarya</name>
    <dbReference type="NCBI Taxonomy" id="4795"/>
    <lineage>
        <taxon>Eukaryota</taxon>
        <taxon>Sar</taxon>
        <taxon>Stramenopiles</taxon>
        <taxon>Oomycota</taxon>
        <taxon>Peronosporomycetes</taxon>
        <taxon>Peronosporales</taxon>
        <taxon>Peronosporaceae</taxon>
        <taxon>Phytophthora</taxon>
    </lineage>
</organism>
<protein>
    <recommendedName>
        <fullName evidence="6">RanBP2-type domain-containing protein</fullName>
    </recommendedName>
</protein>
<evidence type="ECO:0000256" key="3">
    <source>
        <dbReference type="ARBA" id="ARBA00022833"/>
    </source>
</evidence>
<keyword evidence="2 4" id="KW-0863">Zinc-finger</keyword>
<dbReference type="SMART" id="SM00547">
    <property type="entry name" value="ZnF_RBZ"/>
    <property type="match status" value="1"/>
</dbReference>
<dbReference type="InterPro" id="IPR001876">
    <property type="entry name" value="Znf_RanBP2"/>
</dbReference>
<evidence type="ECO:0000313" key="7">
    <source>
        <dbReference type="EMBL" id="OWZ16726.1"/>
    </source>
</evidence>
<feature type="compositionally biased region" description="Polar residues" evidence="5">
    <location>
        <begin position="42"/>
        <end position="59"/>
    </location>
</feature>
<gene>
    <name evidence="7" type="ORF">PHMEG_0009436</name>
</gene>
<feature type="domain" description="RanBP2-type" evidence="6">
    <location>
        <begin position="9"/>
        <end position="38"/>
    </location>
</feature>
<keyword evidence="1" id="KW-0479">Metal-binding</keyword>